<comment type="caution">
    <text evidence="2">The sequence shown here is derived from an EMBL/GenBank/DDBJ whole genome shotgun (WGS) entry which is preliminary data.</text>
</comment>
<feature type="region of interest" description="Disordered" evidence="1">
    <location>
        <begin position="1"/>
        <end position="50"/>
    </location>
</feature>
<accession>A0ABV0TW59</accession>
<protein>
    <submittedName>
        <fullName evidence="2">Uncharacterized protein</fullName>
    </submittedName>
</protein>
<reference evidence="2 3" key="1">
    <citation type="submission" date="2021-06" db="EMBL/GenBank/DDBJ databases">
        <authorList>
            <person name="Palmer J.M."/>
        </authorList>
    </citation>
    <scope>NUCLEOTIDE SEQUENCE [LARGE SCALE GENOMIC DNA]</scope>
    <source>
        <strain evidence="3">if_2019</strain>
        <tissue evidence="2">Muscle</tissue>
    </source>
</reference>
<dbReference type="EMBL" id="JAHRIQ010047785">
    <property type="protein sequence ID" value="MEQ2236759.1"/>
    <property type="molecule type" value="Genomic_DNA"/>
</dbReference>
<proteinExistence type="predicted"/>
<evidence type="ECO:0000256" key="1">
    <source>
        <dbReference type="SAM" id="MobiDB-lite"/>
    </source>
</evidence>
<gene>
    <name evidence="2" type="ORF">ILYODFUR_016057</name>
</gene>
<evidence type="ECO:0000313" key="3">
    <source>
        <dbReference type="Proteomes" id="UP001482620"/>
    </source>
</evidence>
<sequence length="84" mass="9330">MLIVARSSPSGGRDVTRAEGGVRLSVSRIPQSDRTNRRRSDRTAAAQTGRKETDHFSYDCVYRLWMIISNILPGLRSSSSLACM</sequence>
<evidence type="ECO:0000313" key="2">
    <source>
        <dbReference type="EMBL" id="MEQ2236759.1"/>
    </source>
</evidence>
<name>A0ABV0TW59_9TELE</name>
<dbReference type="Proteomes" id="UP001482620">
    <property type="component" value="Unassembled WGS sequence"/>
</dbReference>
<organism evidence="2 3">
    <name type="scientific">Ilyodon furcidens</name>
    <name type="common">goldbreast splitfin</name>
    <dbReference type="NCBI Taxonomy" id="33524"/>
    <lineage>
        <taxon>Eukaryota</taxon>
        <taxon>Metazoa</taxon>
        <taxon>Chordata</taxon>
        <taxon>Craniata</taxon>
        <taxon>Vertebrata</taxon>
        <taxon>Euteleostomi</taxon>
        <taxon>Actinopterygii</taxon>
        <taxon>Neopterygii</taxon>
        <taxon>Teleostei</taxon>
        <taxon>Neoteleostei</taxon>
        <taxon>Acanthomorphata</taxon>
        <taxon>Ovalentaria</taxon>
        <taxon>Atherinomorphae</taxon>
        <taxon>Cyprinodontiformes</taxon>
        <taxon>Goodeidae</taxon>
        <taxon>Ilyodon</taxon>
    </lineage>
</organism>
<keyword evidence="3" id="KW-1185">Reference proteome</keyword>